<evidence type="ECO:0000313" key="4">
    <source>
        <dbReference type="WBParaSite" id="HPBE_0002073101-mRNA-1"/>
    </source>
</evidence>
<evidence type="ECO:0000313" key="3">
    <source>
        <dbReference type="Proteomes" id="UP000050761"/>
    </source>
</evidence>
<reference evidence="4" key="2">
    <citation type="submission" date="2019-09" db="UniProtKB">
        <authorList>
            <consortium name="WormBaseParasite"/>
        </authorList>
    </citation>
    <scope>IDENTIFICATION</scope>
</reference>
<accession>A0A3P8B5Y2</accession>
<gene>
    <name evidence="2" type="ORF">HPBE_LOCUS20730</name>
</gene>
<organism evidence="3 4">
    <name type="scientific">Heligmosomoides polygyrus</name>
    <name type="common">Parasitic roundworm</name>
    <dbReference type="NCBI Taxonomy" id="6339"/>
    <lineage>
        <taxon>Eukaryota</taxon>
        <taxon>Metazoa</taxon>
        <taxon>Ecdysozoa</taxon>
        <taxon>Nematoda</taxon>
        <taxon>Chromadorea</taxon>
        <taxon>Rhabditida</taxon>
        <taxon>Rhabditina</taxon>
        <taxon>Rhabditomorpha</taxon>
        <taxon>Strongyloidea</taxon>
        <taxon>Heligmosomidae</taxon>
        <taxon>Heligmosomoides</taxon>
    </lineage>
</organism>
<reference evidence="2 3" key="1">
    <citation type="submission" date="2018-11" db="EMBL/GenBank/DDBJ databases">
        <authorList>
            <consortium name="Pathogen Informatics"/>
        </authorList>
    </citation>
    <scope>NUCLEOTIDE SEQUENCE [LARGE SCALE GENOMIC DNA]</scope>
</reference>
<evidence type="ECO:0000313" key="2">
    <source>
        <dbReference type="EMBL" id="VDP21552.1"/>
    </source>
</evidence>
<evidence type="ECO:0000256" key="1">
    <source>
        <dbReference type="SAM" id="MobiDB-lite"/>
    </source>
</evidence>
<keyword evidence="3" id="KW-1185">Reference proteome</keyword>
<dbReference type="AlphaFoldDB" id="A0A183GEH6"/>
<feature type="compositionally biased region" description="Basic and acidic residues" evidence="1">
    <location>
        <begin position="63"/>
        <end position="75"/>
    </location>
</feature>
<dbReference type="WBParaSite" id="HPBE_0002073101-mRNA-1">
    <property type="protein sequence ID" value="HPBE_0002073101-mRNA-1"/>
    <property type="gene ID" value="HPBE_0002073101"/>
</dbReference>
<protein>
    <submittedName>
        <fullName evidence="2 4">Uncharacterized protein</fullName>
    </submittedName>
</protein>
<sequence>MHAWRNNKTSAKRDVSDGSETKKLLSCLWTAMVSWGRLEGDGAADFSKNHVDLLTRDVCRRESRFKSSRQEEYAHLDTGTDAPEKPSPSWQLPARGNSAAVRDPDSRTLPFLLHSVPPQPLLENGLQSERQTRRCAVPLRYICFGPRTASYWFINIPDRRLY</sequence>
<accession>A0A183GEH6</accession>
<dbReference type="EMBL" id="UZAH01032400">
    <property type="protein sequence ID" value="VDP21552.1"/>
    <property type="molecule type" value="Genomic_DNA"/>
</dbReference>
<dbReference type="Proteomes" id="UP000050761">
    <property type="component" value="Unassembled WGS sequence"/>
</dbReference>
<feature type="region of interest" description="Disordered" evidence="1">
    <location>
        <begin position="63"/>
        <end position="100"/>
    </location>
</feature>
<name>A0A183GEH6_HELPZ</name>
<proteinExistence type="predicted"/>